<name>A0A835F802_9POAL</name>
<protein>
    <recommendedName>
        <fullName evidence="4">Dirigent protein</fullName>
    </recommendedName>
</protein>
<organism evidence="5 6">
    <name type="scientific">Digitaria exilis</name>
    <dbReference type="NCBI Taxonomy" id="1010633"/>
    <lineage>
        <taxon>Eukaryota</taxon>
        <taxon>Viridiplantae</taxon>
        <taxon>Streptophyta</taxon>
        <taxon>Embryophyta</taxon>
        <taxon>Tracheophyta</taxon>
        <taxon>Spermatophyta</taxon>
        <taxon>Magnoliopsida</taxon>
        <taxon>Liliopsida</taxon>
        <taxon>Poales</taxon>
        <taxon>Poaceae</taxon>
        <taxon>PACMAD clade</taxon>
        <taxon>Panicoideae</taxon>
        <taxon>Panicodae</taxon>
        <taxon>Paniceae</taxon>
        <taxon>Anthephorinae</taxon>
        <taxon>Digitaria</taxon>
    </lineage>
</organism>
<accession>A0A835F802</accession>
<keyword evidence="6" id="KW-1185">Reference proteome</keyword>
<dbReference type="OrthoDB" id="1864232at2759"/>
<proteinExistence type="inferred from homology"/>
<dbReference type="EMBL" id="JACEFO010001613">
    <property type="protein sequence ID" value="KAF8730995.1"/>
    <property type="molecule type" value="Genomic_DNA"/>
</dbReference>
<evidence type="ECO:0000313" key="6">
    <source>
        <dbReference type="Proteomes" id="UP000636709"/>
    </source>
</evidence>
<feature type="signal peptide" evidence="4">
    <location>
        <begin position="1"/>
        <end position="29"/>
    </location>
</feature>
<dbReference type="GO" id="GO:0048046">
    <property type="term" value="C:apoplast"/>
    <property type="evidence" value="ECO:0007669"/>
    <property type="project" value="UniProtKB-SubCell"/>
</dbReference>
<evidence type="ECO:0000313" key="5">
    <source>
        <dbReference type="EMBL" id="KAF8730995.1"/>
    </source>
</evidence>
<comment type="subcellular location">
    <subcellularLocation>
        <location evidence="4">Secreted</location>
        <location evidence="4">Extracellular space</location>
        <location evidence="4">Apoplast</location>
    </subcellularLocation>
</comment>
<reference evidence="5" key="1">
    <citation type="submission" date="2020-07" db="EMBL/GenBank/DDBJ databases">
        <title>Genome sequence and genetic diversity analysis of an under-domesticated orphan crop, white fonio (Digitaria exilis).</title>
        <authorList>
            <person name="Bennetzen J.L."/>
            <person name="Chen S."/>
            <person name="Ma X."/>
            <person name="Wang X."/>
            <person name="Yssel A.E.J."/>
            <person name="Chaluvadi S.R."/>
            <person name="Johnson M."/>
            <person name="Gangashetty P."/>
            <person name="Hamidou F."/>
            <person name="Sanogo M.D."/>
            <person name="Zwaenepoel A."/>
            <person name="Wallace J."/>
            <person name="Van De Peer Y."/>
            <person name="Van Deynze A."/>
        </authorList>
    </citation>
    <scope>NUCLEOTIDE SEQUENCE</scope>
    <source>
        <tissue evidence="5">Leaves</tissue>
    </source>
</reference>
<comment type="similarity">
    <text evidence="1 4">Belongs to the plant dirigent protein family.</text>
</comment>
<keyword evidence="4" id="KW-0052">Apoplast</keyword>
<dbReference type="InterPro" id="IPR004265">
    <property type="entry name" value="Dirigent"/>
</dbReference>
<sequence length="181" mass="19526">MTSSSRFIALTGLLTVATVLLAATSPATAAQWEQKETHLRVFWHDVLSGNNATAVTVAEAASTNTSATQFGKVMVIDDALTLEPNLTTSKIIGRAEGIYVSAGKDTLSLMMAMNFVFIDGPYNGSSIAFFGPNFAERKVREMSVIGGTGVFWFARGYVEIMTQSNTVDTTVQYDIFVHHDG</sequence>
<evidence type="ECO:0000256" key="3">
    <source>
        <dbReference type="ARBA" id="ARBA00022525"/>
    </source>
</evidence>
<dbReference type="AlphaFoldDB" id="A0A835F802"/>
<feature type="chain" id="PRO_5033107578" description="Dirigent protein" evidence="4">
    <location>
        <begin position="30"/>
        <end position="181"/>
    </location>
</feature>
<dbReference type="Pfam" id="PF03018">
    <property type="entry name" value="Dirigent"/>
    <property type="match status" value="1"/>
</dbReference>
<dbReference type="GO" id="GO:0009699">
    <property type="term" value="P:phenylpropanoid biosynthetic process"/>
    <property type="evidence" value="ECO:0007669"/>
    <property type="project" value="UniProtKB-ARBA"/>
</dbReference>
<comment type="function">
    <text evidence="4">Dirigent proteins impart stereoselectivity on the phenoxy radical-coupling reaction, yielding optically active lignans from two molecules of coniferyl alcohol in the biosynthesis of lignans, flavonolignans, and alkaloids and thus plays a central role in plant secondary metabolism.</text>
</comment>
<evidence type="ECO:0000256" key="4">
    <source>
        <dbReference type="RuleBase" id="RU363099"/>
    </source>
</evidence>
<comment type="caution">
    <text evidence="5">The sequence shown here is derived from an EMBL/GenBank/DDBJ whole genome shotgun (WGS) entry which is preliminary data.</text>
</comment>
<evidence type="ECO:0000256" key="1">
    <source>
        <dbReference type="ARBA" id="ARBA00010746"/>
    </source>
</evidence>
<comment type="subunit">
    <text evidence="2 4">Homodimer.</text>
</comment>
<dbReference type="InterPro" id="IPR044859">
    <property type="entry name" value="Allene_oxi_cyc_Dirigent"/>
</dbReference>
<keyword evidence="4" id="KW-0732">Signal</keyword>
<dbReference type="Proteomes" id="UP000636709">
    <property type="component" value="Unassembled WGS sequence"/>
</dbReference>
<keyword evidence="3 4" id="KW-0964">Secreted</keyword>
<gene>
    <name evidence="5" type="ORF">HU200_016875</name>
</gene>
<dbReference type="PANTHER" id="PTHR21495">
    <property type="entry name" value="NUCLEOPORIN-RELATED"/>
    <property type="match status" value="1"/>
</dbReference>
<dbReference type="Gene3D" id="2.40.480.10">
    <property type="entry name" value="Allene oxide cyclase-like"/>
    <property type="match status" value="1"/>
</dbReference>
<evidence type="ECO:0000256" key="2">
    <source>
        <dbReference type="ARBA" id="ARBA00011738"/>
    </source>
</evidence>